<evidence type="ECO:0000313" key="4">
    <source>
        <dbReference type="EMBL" id="SPR96381.1"/>
    </source>
</evidence>
<accession>A0A375IWH1</accession>
<dbReference type="GO" id="GO:0071949">
    <property type="term" value="F:FAD binding"/>
    <property type="evidence" value="ECO:0007669"/>
    <property type="project" value="InterPro"/>
</dbReference>
<dbReference type="GO" id="GO:0004497">
    <property type="term" value="F:monooxygenase activity"/>
    <property type="evidence" value="ECO:0007669"/>
    <property type="project" value="UniProtKB-KW"/>
</dbReference>
<dbReference type="PRINTS" id="PR00420">
    <property type="entry name" value="RNGMNOXGNASE"/>
</dbReference>
<dbReference type="EMBL" id="OVTA01000002">
    <property type="protein sequence ID" value="SPR96381.1"/>
    <property type="molecule type" value="Genomic_DNA"/>
</dbReference>
<evidence type="ECO:0000313" key="5">
    <source>
        <dbReference type="Proteomes" id="UP000256805"/>
    </source>
</evidence>
<protein>
    <submittedName>
        <fullName evidence="4">Monooxygenase FAD-binding protein</fullName>
    </submittedName>
</protein>
<dbReference type="InterPro" id="IPR002938">
    <property type="entry name" value="FAD-bd"/>
</dbReference>
<dbReference type="SUPFAM" id="SSF51905">
    <property type="entry name" value="FAD/NAD(P)-binding domain"/>
    <property type="match status" value="1"/>
</dbReference>
<sequence length="394" mass="42529">MKQVEHALVVGGGIAGCSAAIALAQAGVRVTMLEKQQEWRFQSSGIFIYHNGLAALGSLGVLPQILSSGCAIADGRNIYLDQHGKPIVDTFYPSPHPGIPPIVGIRRAEMHRVLAGRLDALGVDIRLSTTAVRINQDAADRVTVALSDDTTGQYDLVVGADGIRSDIRRLVAGPLEPAYTGLGVWRSVHARPKDLTAKVMMMGTGKRLGIMPISNDQLYLFGTLPEPAGTWYDRADWPALMQARFAEFGGPARQFLDALSPGAEVLYTAVEEVAAPLPWHRGRVIMIGDAAHASTPFMGQGGAMALEDAVLLAQMLSRKDDVEATLQAFGEARYPLCKFVQDTSRKVGEAGAREDSTLLGARNETMLHTAQWQVDDFYARMDALRHHPPAAQRG</sequence>
<dbReference type="AlphaFoldDB" id="A0A375IWH1"/>
<evidence type="ECO:0000256" key="2">
    <source>
        <dbReference type="ARBA" id="ARBA00023033"/>
    </source>
</evidence>
<dbReference type="PANTHER" id="PTHR13789">
    <property type="entry name" value="MONOOXYGENASE"/>
    <property type="match status" value="1"/>
</dbReference>
<dbReference type="RefSeq" id="WP_116382554.1">
    <property type="nucleotide sequence ID" value="NZ_LS483233.1"/>
</dbReference>
<keyword evidence="2 4" id="KW-0503">Monooxygenase</keyword>
<proteinExistence type="predicted"/>
<evidence type="ECO:0000259" key="3">
    <source>
        <dbReference type="Pfam" id="PF01494"/>
    </source>
</evidence>
<dbReference type="InterPro" id="IPR036188">
    <property type="entry name" value="FAD/NAD-bd_sf"/>
</dbReference>
<dbReference type="Gene3D" id="3.50.50.60">
    <property type="entry name" value="FAD/NAD(P)-binding domain"/>
    <property type="match status" value="1"/>
</dbReference>
<keyword evidence="1" id="KW-0560">Oxidoreductase</keyword>
<dbReference type="Proteomes" id="UP000256805">
    <property type="component" value="Unassembled WGS sequence"/>
</dbReference>
<organism evidence="4 5">
    <name type="scientific">Cupriavidus taiwanensis</name>
    <dbReference type="NCBI Taxonomy" id="164546"/>
    <lineage>
        <taxon>Bacteria</taxon>
        <taxon>Pseudomonadati</taxon>
        <taxon>Pseudomonadota</taxon>
        <taxon>Betaproteobacteria</taxon>
        <taxon>Burkholderiales</taxon>
        <taxon>Burkholderiaceae</taxon>
        <taxon>Cupriavidus</taxon>
    </lineage>
</organism>
<evidence type="ECO:0000256" key="1">
    <source>
        <dbReference type="ARBA" id="ARBA00023002"/>
    </source>
</evidence>
<dbReference type="PROSITE" id="PS51257">
    <property type="entry name" value="PROKAR_LIPOPROTEIN"/>
    <property type="match status" value="1"/>
</dbReference>
<dbReference type="Pfam" id="PF01494">
    <property type="entry name" value="FAD_binding_3"/>
    <property type="match status" value="1"/>
</dbReference>
<dbReference type="InterPro" id="IPR050493">
    <property type="entry name" value="FAD-dep_Monooxygenase_BioMet"/>
</dbReference>
<feature type="domain" description="FAD-binding" evidence="3">
    <location>
        <begin position="7"/>
        <end position="318"/>
    </location>
</feature>
<dbReference type="PANTHER" id="PTHR13789:SF309">
    <property type="entry name" value="PUTATIVE (AFU_ORTHOLOGUE AFUA_6G14510)-RELATED"/>
    <property type="match status" value="1"/>
</dbReference>
<gene>
    <name evidence="4" type="ORF">CBM2634_A100319</name>
</gene>
<name>A0A375IWH1_9BURK</name>
<reference evidence="4 5" key="1">
    <citation type="submission" date="2018-01" db="EMBL/GenBank/DDBJ databases">
        <authorList>
            <person name="Gaut B.S."/>
            <person name="Morton B.R."/>
            <person name="Clegg M.T."/>
            <person name="Duvall M.R."/>
        </authorList>
    </citation>
    <scope>NUCLEOTIDE SEQUENCE [LARGE SCALE GENOMIC DNA]</scope>
    <source>
        <strain evidence="4">Cupriavidus taiwanensis cmp 52</strain>
    </source>
</reference>